<dbReference type="InterPro" id="IPR003762">
    <property type="entry name" value="Lara_isomerase"/>
</dbReference>
<dbReference type="AlphaFoldDB" id="A0A0Q9Y6D6"/>
<keyword evidence="1" id="KW-0054">Arabinose catabolism</keyword>
<dbReference type="EMBL" id="LGPB01000113">
    <property type="protein sequence ID" value="KRG11745.1"/>
    <property type="molecule type" value="Genomic_DNA"/>
</dbReference>
<dbReference type="PANTHER" id="PTHR38464">
    <property type="entry name" value="L-ARABINOSE ISOMERASE"/>
    <property type="match status" value="1"/>
</dbReference>
<evidence type="ECO:0000256" key="3">
    <source>
        <dbReference type="ARBA" id="ARBA00023277"/>
    </source>
</evidence>
<dbReference type="GO" id="GO:0019569">
    <property type="term" value="P:L-arabinose catabolic process to D-xylulose 5-phosphate"/>
    <property type="evidence" value="ECO:0007669"/>
    <property type="project" value="TreeGrafter"/>
</dbReference>
<dbReference type="GO" id="GO:0008733">
    <property type="term" value="F:L-arabinose isomerase activity"/>
    <property type="evidence" value="ECO:0007669"/>
    <property type="project" value="InterPro"/>
</dbReference>
<comment type="caution">
    <text evidence="5">The sequence shown here is derived from an EMBL/GenBank/DDBJ whole genome shotgun (WGS) entry which is preliminary data.</text>
</comment>
<dbReference type="InterPro" id="IPR024664">
    <property type="entry name" value="Ara_Isoase_C"/>
</dbReference>
<evidence type="ECO:0000259" key="4">
    <source>
        <dbReference type="Pfam" id="PF11762"/>
    </source>
</evidence>
<evidence type="ECO:0000313" key="5">
    <source>
        <dbReference type="EMBL" id="KRG11745.1"/>
    </source>
</evidence>
<protein>
    <recommendedName>
        <fullName evidence="4">L-arabinose isomerase C-terminal domain-containing protein</fullName>
    </recommendedName>
</protein>
<dbReference type="Pfam" id="PF11762">
    <property type="entry name" value="Arabinose_Iso_C"/>
    <property type="match status" value="1"/>
</dbReference>
<keyword evidence="2" id="KW-0413">Isomerase</keyword>
<organism evidence="5 6">
    <name type="scientific">Lederbergia galactosidilytica</name>
    <dbReference type="NCBI Taxonomy" id="217031"/>
    <lineage>
        <taxon>Bacteria</taxon>
        <taxon>Bacillati</taxon>
        <taxon>Bacillota</taxon>
        <taxon>Bacilli</taxon>
        <taxon>Bacillales</taxon>
        <taxon>Bacillaceae</taxon>
        <taxon>Lederbergia</taxon>
    </lineage>
</organism>
<dbReference type="PATRIC" id="fig|217031.4.peg.5200"/>
<feature type="non-terminal residue" evidence="5">
    <location>
        <position position="1"/>
    </location>
</feature>
<feature type="domain" description="L-arabinose isomerase C-terminal" evidence="4">
    <location>
        <begin position="1"/>
        <end position="76"/>
    </location>
</feature>
<dbReference type="PANTHER" id="PTHR38464:SF1">
    <property type="entry name" value="L-ARABINOSE ISOMERASE"/>
    <property type="match status" value="1"/>
</dbReference>
<evidence type="ECO:0000256" key="1">
    <source>
        <dbReference type="ARBA" id="ARBA00022935"/>
    </source>
</evidence>
<dbReference type="InterPro" id="IPR004216">
    <property type="entry name" value="Fuc/Ara_isomerase_C"/>
</dbReference>
<evidence type="ECO:0000256" key="2">
    <source>
        <dbReference type="ARBA" id="ARBA00023235"/>
    </source>
</evidence>
<dbReference type="SUPFAM" id="SSF50443">
    <property type="entry name" value="FucI/AraA C-terminal domain-like"/>
    <property type="match status" value="1"/>
</dbReference>
<dbReference type="GO" id="GO:0005829">
    <property type="term" value="C:cytosol"/>
    <property type="evidence" value="ECO:0007669"/>
    <property type="project" value="TreeGrafter"/>
</dbReference>
<reference evidence="5 6" key="1">
    <citation type="submission" date="2015-06" db="EMBL/GenBank/DDBJ databases">
        <title>Genome sequencing project of Bacillus galactosidilyticus PL133.</title>
        <authorList>
            <person name="Gaiero J."/>
            <person name="Nicol R."/>
            <person name="Habash M."/>
        </authorList>
    </citation>
    <scope>NUCLEOTIDE SEQUENCE [LARGE SCALE GENOMIC DNA]</scope>
    <source>
        <strain evidence="5 6">PL133</strain>
    </source>
</reference>
<accession>A0A0Q9Y6D6</accession>
<name>A0A0Q9Y6D6_9BACI</name>
<evidence type="ECO:0000313" key="6">
    <source>
        <dbReference type="Proteomes" id="UP000053881"/>
    </source>
</evidence>
<keyword evidence="3" id="KW-0119">Carbohydrate metabolism</keyword>
<sequence>LNASIIDLGHRFRLVINEVDAVKIEKDMPKLPVARVLWKLQPSMSQGAENWLMAGGAHHSCFSYRVTTEQLKDFADFY</sequence>
<dbReference type="Proteomes" id="UP000053881">
    <property type="component" value="Unassembled WGS sequence"/>
</dbReference>
<proteinExistence type="predicted"/>
<gene>
    <name evidence="5" type="ORF">ACA29_15330</name>
</gene>